<evidence type="ECO:0000313" key="3">
    <source>
        <dbReference type="Proteomes" id="UP000823926"/>
    </source>
</evidence>
<feature type="chain" id="PRO_5038340186" description="D-ribose pyranase" evidence="1">
    <location>
        <begin position="24"/>
        <end position="188"/>
    </location>
</feature>
<dbReference type="Proteomes" id="UP000823926">
    <property type="component" value="Unassembled WGS sequence"/>
</dbReference>
<keyword evidence="1" id="KW-0732">Signal</keyword>
<name>A0A9D1QCP0_9BACT</name>
<dbReference type="EMBL" id="DXHL01000026">
    <property type="protein sequence ID" value="HIW10930.1"/>
    <property type="molecule type" value="Genomic_DNA"/>
</dbReference>
<sequence length="188" mass="21143">MKRLFILWSCALCWLGLNGCSQQRTPSAATPTTDTTAAWVTTLQERLPLLGHRNWIVITDMAYPLQANPSIETLYSGESYERTLATVWEAVARQPHIAAHVYQDLESQRLTEAVCPGIEDYRSETARLLGQGTVSYRPHEELILHLDSVSRLYRVVIVKSRSTLPYTTTFLELDCKYWNAAQAAAAGL</sequence>
<protein>
    <recommendedName>
        <fullName evidence="4">D-ribose pyranase</fullName>
    </recommendedName>
</protein>
<gene>
    <name evidence="2" type="ORF">H9888_05435</name>
</gene>
<reference evidence="2" key="2">
    <citation type="submission" date="2021-04" db="EMBL/GenBank/DDBJ databases">
        <authorList>
            <person name="Gilroy R."/>
        </authorList>
    </citation>
    <scope>NUCLEOTIDE SEQUENCE</scope>
    <source>
        <strain evidence="2">ChiBcec15-1070</strain>
    </source>
</reference>
<dbReference type="AlphaFoldDB" id="A0A9D1QCP0"/>
<feature type="signal peptide" evidence="1">
    <location>
        <begin position="1"/>
        <end position="23"/>
    </location>
</feature>
<comment type="caution">
    <text evidence="2">The sequence shown here is derived from an EMBL/GenBank/DDBJ whole genome shotgun (WGS) entry which is preliminary data.</text>
</comment>
<evidence type="ECO:0000313" key="2">
    <source>
        <dbReference type="EMBL" id="HIW10930.1"/>
    </source>
</evidence>
<organism evidence="2 3">
    <name type="scientific">Candidatus Rikenella faecigallinarum</name>
    <dbReference type="NCBI Taxonomy" id="2838745"/>
    <lineage>
        <taxon>Bacteria</taxon>
        <taxon>Pseudomonadati</taxon>
        <taxon>Bacteroidota</taxon>
        <taxon>Bacteroidia</taxon>
        <taxon>Bacteroidales</taxon>
        <taxon>Rikenellaceae</taxon>
        <taxon>Rikenella</taxon>
    </lineage>
</organism>
<evidence type="ECO:0008006" key="4">
    <source>
        <dbReference type="Google" id="ProtNLM"/>
    </source>
</evidence>
<evidence type="ECO:0000256" key="1">
    <source>
        <dbReference type="SAM" id="SignalP"/>
    </source>
</evidence>
<accession>A0A9D1QCP0</accession>
<proteinExistence type="predicted"/>
<reference evidence="2" key="1">
    <citation type="journal article" date="2021" name="PeerJ">
        <title>Extensive microbial diversity within the chicken gut microbiome revealed by metagenomics and culture.</title>
        <authorList>
            <person name="Gilroy R."/>
            <person name="Ravi A."/>
            <person name="Getino M."/>
            <person name="Pursley I."/>
            <person name="Horton D.L."/>
            <person name="Alikhan N.F."/>
            <person name="Baker D."/>
            <person name="Gharbi K."/>
            <person name="Hall N."/>
            <person name="Watson M."/>
            <person name="Adriaenssens E.M."/>
            <person name="Foster-Nyarko E."/>
            <person name="Jarju S."/>
            <person name="Secka A."/>
            <person name="Antonio M."/>
            <person name="Oren A."/>
            <person name="Chaudhuri R.R."/>
            <person name="La Ragione R."/>
            <person name="Hildebrand F."/>
            <person name="Pallen M.J."/>
        </authorList>
    </citation>
    <scope>NUCLEOTIDE SEQUENCE</scope>
    <source>
        <strain evidence="2">ChiBcec15-1070</strain>
    </source>
</reference>